<dbReference type="RefSeq" id="WP_069126303.1">
    <property type="nucleotide sequence ID" value="NZ_CP023483.1"/>
</dbReference>
<dbReference type="Proteomes" id="UP000243591">
    <property type="component" value="Chromosome"/>
</dbReference>
<gene>
    <name evidence="4" type="ORF">CNY62_07675</name>
</gene>
<dbReference type="GO" id="GO:0005975">
    <property type="term" value="P:carbohydrate metabolic process"/>
    <property type="evidence" value="ECO:0007669"/>
    <property type="project" value="InterPro"/>
</dbReference>
<evidence type="ECO:0000256" key="1">
    <source>
        <dbReference type="ARBA" id="ARBA00005336"/>
    </source>
</evidence>
<dbReference type="Pfam" id="PF00933">
    <property type="entry name" value="Glyco_hydro_3"/>
    <property type="match status" value="1"/>
</dbReference>
<feature type="domain" description="Fibronectin type III-like" evidence="3">
    <location>
        <begin position="585"/>
        <end position="655"/>
    </location>
</feature>
<dbReference type="Pfam" id="PF01915">
    <property type="entry name" value="Glyco_hydro_3_C"/>
    <property type="match status" value="1"/>
</dbReference>
<dbReference type="Gene3D" id="2.60.40.10">
    <property type="entry name" value="Immunoglobulins"/>
    <property type="match status" value="1"/>
</dbReference>
<dbReference type="PANTHER" id="PTHR42715">
    <property type="entry name" value="BETA-GLUCOSIDASE"/>
    <property type="match status" value="1"/>
</dbReference>
<comment type="similarity">
    <text evidence="1">Belongs to the glycosyl hydrolase 3 family.</text>
</comment>
<dbReference type="Gene3D" id="3.40.50.1700">
    <property type="entry name" value="Glycoside hydrolase family 3 C-terminal domain"/>
    <property type="match status" value="1"/>
</dbReference>
<dbReference type="SUPFAM" id="SSF51445">
    <property type="entry name" value="(Trans)glycosidases"/>
    <property type="match status" value="1"/>
</dbReference>
<dbReference type="InterPro" id="IPR001764">
    <property type="entry name" value="Glyco_hydro_3_N"/>
</dbReference>
<keyword evidence="2 4" id="KW-0378">Hydrolase</keyword>
<protein>
    <submittedName>
        <fullName evidence="4">Glycosyl hydrolase</fullName>
    </submittedName>
</protein>
<accession>A0A1D2LP60</accession>
<dbReference type="KEGG" id="bths:CNY62_07675"/>
<dbReference type="STRING" id="2756.BFR44_09610"/>
<dbReference type="Gene3D" id="3.20.20.300">
    <property type="entry name" value="Glycoside hydrolase, family 3, N-terminal domain"/>
    <property type="match status" value="1"/>
</dbReference>
<evidence type="ECO:0000313" key="5">
    <source>
        <dbReference type="Proteomes" id="UP000243591"/>
    </source>
</evidence>
<dbReference type="OrthoDB" id="9805821at2"/>
<dbReference type="FunFam" id="2.60.40.10:FF:000495">
    <property type="entry name" value="Periplasmic beta-glucosidase"/>
    <property type="match status" value="1"/>
</dbReference>
<dbReference type="Pfam" id="PF14310">
    <property type="entry name" value="Fn3-like"/>
    <property type="match status" value="1"/>
</dbReference>
<evidence type="ECO:0000313" key="4">
    <source>
        <dbReference type="EMBL" id="ATF26262.1"/>
    </source>
</evidence>
<dbReference type="SMART" id="SM01217">
    <property type="entry name" value="Fn3_like"/>
    <property type="match status" value="1"/>
</dbReference>
<dbReference type="InterPro" id="IPR013783">
    <property type="entry name" value="Ig-like_fold"/>
</dbReference>
<evidence type="ECO:0000256" key="2">
    <source>
        <dbReference type="ARBA" id="ARBA00022801"/>
    </source>
</evidence>
<dbReference type="GO" id="GO:0008422">
    <property type="term" value="F:beta-glucosidase activity"/>
    <property type="evidence" value="ECO:0007669"/>
    <property type="project" value="UniProtKB-ARBA"/>
</dbReference>
<dbReference type="SUPFAM" id="SSF52279">
    <property type="entry name" value="Beta-D-glucan exohydrolase, C-terminal domain"/>
    <property type="match status" value="1"/>
</dbReference>
<dbReference type="InterPro" id="IPR050288">
    <property type="entry name" value="Cellulose_deg_GH3"/>
</dbReference>
<dbReference type="InterPro" id="IPR026891">
    <property type="entry name" value="Fn3-like"/>
</dbReference>
<dbReference type="PANTHER" id="PTHR42715:SF10">
    <property type="entry name" value="BETA-GLUCOSIDASE"/>
    <property type="match status" value="1"/>
</dbReference>
<dbReference type="EMBL" id="CP023483">
    <property type="protein sequence ID" value="ATF26262.1"/>
    <property type="molecule type" value="Genomic_DNA"/>
</dbReference>
<dbReference type="AlphaFoldDB" id="A0A1D2LP60"/>
<dbReference type="InterPro" id="IPR036881">
    <property type="entry name" value="Glyco_hydro_3_C_sf"/>
</dbReference>
<dbReference type="InterPro" id="IPR002772">
    <property type="entry name" value="Glyco_hydro_3_C"/>
</dbReference>
<dbReference type="InterPro" id="IPR017853">
    <property type="entry name" value="GH"/>
</dbReference>
<reference evidence="4 5" key="1">
    <citation type="submission" date="2017-09" db="EMBL/GenBank/DDBJ databases">
        <title>Complete Genome Sequences of Two Strains of the Meat Spoilage Bacterium Brochothrix thermosphacta Isolated from Ground Chicken.</title>
        <authorList>
            <person name="Paoli G.C."/>
            <person name="Wijey C."/>
            <person name="Chen C.-Y."/>
            <person name="Nguyen L."/>
            <person name="Yan X."/>
            <person name="Irwin P.L."/>
        </authorList>
    </citation>
    <scope>NUCLEOTIDE SEQUENCE [LARGE SCALE GENOMIC DNA]</scope>
    <source>
        <strain evidence="4 5">BI</strain>
    </source>
</reference>
<sequence>MKNYSNIVKELTLEEKASLCSGLDFWHLKGIERLNVPSIMMTDGPHGMRKQRPDANDHLGVFDSVPAICFPSAAGMASSWNREMLFEVGEALGEECVSEQVSVLLGPGVNIKRSPLCGRNFEYFSEDPFLASQLATEQVKGMQTHPIGASLKHFAVNNQEERRMTVDAHVDERTLREIYLAAFEGVVKEAQPATVMSSYNRVNGEYAAESERLLTTILRDEWGFKGAVVSDWGAVNYRVAALKAGLELDMPSNNGYSDTLIVSAVKNGELDEAVVDQAAERVLRLIEMTAPQTNPAQYNKEAHHKLARRVASESMILLKNDAGMLPLKKTENIVVLGELAEKPRYQGSGSSKINPTKIESLLDEMHKSAPDALIKYAAGYDMASDDLSETLIEEAITTAEKADKIILFVGLPDRFESEGYDRHHLRLPDNQLALIERITAIHENVIVLLSNGAPVEMPWEKDVQAIFEVYLGGQAMGGALSDLLYGDVNPSAKLAETFPIKLEDTPAYFNFPGENDVVTYNEGIFVGYRYYDMKAMNTLYPFGHGLSYTEFTYEKMTLSKKNITDKEMVDVEITVRNTGAVAGKEIVQLYVADVKSTVKRPLKELKGFEKIMLNPGEEKTITITLNNRSFSYYDTAIQDWHIESGEFEILVGRSSAQIELKETLTVNSTVLLPLKINRNTTIGDIMLDPRTSEIAKKHFNQSELASNIAKMDFTAETLELGPAMLKNMPLRGLINFSQGYFTEEKLATFLNQLNQV</sequence>
<proteinExistence type="inferred from homology"/>
<keyword evidence="5" id="KW-1185">Reference proteome</keyword>
<dbReference type="PRINTS" id="PR00133">
    <property type="entry name" value="GLHYDRLASE3"/>
</dbReference>
<dbReference type="InterPro" id="IPR036962">
    <property type="entry name" value="Glyco_hydro_3_N_sf"/>
</dbReference>
<evidence type="ECO:0000259" key="3">
    <source>
        <dbReference type="SMART" id="SM01217"/>
    </source>
</evidence>
<name>A0A1D2LP60_BROTH</name>
<organism evidence="4 5">
    <name type="scientific">Brochothrix thermosphacta</name>
    <name type="common">Microbacterium thermosphactum</name>
    <dbReference type="NCBI Taxonomy" id="2756"/>
    <lineage>
        <taxon>Bacteria</taxon>
        <taxon>Bacillati</taxon>
        <taxon>Bacillota</taxon>
        <taxon>Bacilli</taxon>
        <taxon>Bacillales</taxon>
        <taxon>Listeriaceae</taxon>
        <taxon>Brochothrix</taxon>
    </lineage>
</organism>